<dbReference type="NCBIfam" id="NF006829">
    <property type="entry name" value="PRK09352.1"/>
    <property type="match status" value="1"/>
</dbReference>
<proteinExistence type="inferred from homology"/>
<evidence type="ECO:0000256" key="5">
    <source>
        <dbReference type="ARBA" id="ARBA00022516"/>
    </source>
</evidence>
<evidence type="ECO:0000256" key="9">
    <source>
        <dbReference type="ARBA" id="ARBA00023160"/>
    </source>
</evidence>
<dbReference type="InterPro" id="IPR004655">
    <property type="entry name" value="FabH"/>
</dbReference>
<keyword evidence="4 12" id="KW-0963">Cytoplasm</keyword>
<dbReference type="NCBIfam" id="TIGR00747">
    <property type="entry name" value="fabH"/>
    <property type="match status" value="1"/>
</dbReference>
<dbReference type="Proteomes" id="UP000294678">
    <property type="component" value="Unassembled WGS sequence"/>
</dbReference>
<dbReference type="SUPFAM" id="SSF53901">
    <property type="entry name" value="Thiolase-like"/>
    <property type="match status" value="1"/>
</dbReference>
<dbReference type="EC" id="2.3.1.180" evidence="3 12"/>
<gene>
    <name evidence="12" type="primary">fabH</name>
    <name evidence="15" type="ORF">EV215_0988</name>
</gene>
<comment type="subunit">
    <text evidence="12">Homodimer.</text>
</comment>
<evidence type="ECO:0000259" key="13">
    <source>
        <dbReference type="Pfam" id="PF08541"/>
    </source>
</evidence>
<keyword evidence="12" id="KW-0511">Multifunctional enzyme</keyword>
<dbReference type="AlphaFoldDB" id="A0AA46DYJ0"/>
<dbReference type="GO" id="GO:0044550">
    <property type="term" value="P:secondary metabolite biosynthetic process"/>
    <property type="evidence" value="ECO:0007669"/>
    <property type="project" value="TreeGrafter"/>
</dbReference>
<dbReference type="InterPro" id="IPR016039">
    <property type="entry name" value="Thiolase-like"/>
</dbReference>
<dbReference type="FunFam" id="3.40.47.10:FF:000004">
    <property type="entry name" value="3-oxoacyl-[acyl-carrier-protein] synthase 3"/>
    <property type="match status" value="1"/>
</dbReference>
<dbReference type="GO" id="GO:0033818">
    <property type="term" value="F:beta-ketoacyl-acyl-carrier-protein synthase III activity"/>
    <property type="evidence" value="ECO:0007669"/>
    <property type="project" value="UniProtKB-UniRule"/>
</dbReference>
<keyword evidence="7 12" id="KW-0276">Fatty acid metabolism</keyword>
<evidence type="ECO:0000256" key="3">
    <source>
        <dbReference type="ARBA" id="ARBA00012333"/>
    </source>
</evidence>
<dbReference type="CDD" id="cd00830">
    <property type="entry name" value="KAS_III"/>
    <property type="match status" value="1"/>
</dbReference>
<feature type="region of interest" description="ACP-binding" evidence="12">
    <location>
        <begin position="257"/>
        <end position="261"/>
    </location>
</feature>
<evidence type="ECO:0000256" key="7">
    <source>
        <dbReference type="ARBA" id="ARBA00022832"/>
    </source>
</evidence>
<comment type="subcellular location">
    <subcellularLocation>
        <location evidence="12">Cytoplasm</location>
    </subcellularLocation>
</comment>
<organism evidence="15 16">
    <name type="scientific">Hypnocyclicus thermotrophus</name>
    <dbReference type="NCBI Taxonomy" id="1627895"/>
    <lineage>
        <taxon>Bacteria</taxon>
        <taxon>Fusobacteriati</taxon>
        <taxon>Fusobacteriota</taxon>
        <taxon>Fusobacteriia</taxon>
        <taxon>Fusobacteriales</taxon>
        <taxon>Fusobacteriaceae</taxon>
        <taxon>Hypnocyclicus</taxon>
    </lineage>
</organism>
<evidence type="ECO:0000256" key="10">
    <source>
        <dbReference type="ARBA" id="ARBA00023315"/>
    </source>
</evidence>
<keyword evidence="6 12" id="KW-0808">Transferase</keyword>
<evidence type="ECO:0000313" key="16">
    <source>
        <dbReference type="Proteomes" id="UP000294678"/>
    </source>
</evidence>
<comment type="catalytic activity">
    <reaction evidence="11">
        <text>malonyl-[ACP] + acetyl-CoA + H(+) = 3-oxobutanoyl-[ACP] + CO2 + CoA</text>
        <dbReference type="Rhea" id="RHEA:12080"/>
        <dbReference type="Rhea" id="RHEA-COMP:9623"/>
        <dbReference type="Rhea" id="RHEA-COMP:9625"/>
        <dbReference type="ChEBI" id="CHEBI:15378"/>
        <dbReference type="ChEBI" id="CHEBI:16526"/>
        <dbReference type="ChEBI" id="CHEBI:57287"/>
        <dbReference type="ChEBI" id="CHEBI:57288"/>
        <dbReference type="ChEBI" id="CHEBI:78449"/>
        <dbReference type="ChEBI" id="CHEBI:78450"/>
        <dbReference type="EC" id="2.3.1.180"/>
    </reaction>
    <physiologicalReaction direction="left-to-right" evidence="11">
        <dbReference type="Rhea" id="RHEA:12081"/>
    </physiologicalReaction>
</comment>
<feature type="active site" evidence="12">
    <location>
        <position position="286"/>
    </location>
</feature>
<comment type="pathway">
    <text evidence="1 12">Lipid metabolism; fatty acid biosynthesis.</text>
</comment>
<evidence type="ECO:0000256" key="6">
    <source>
        <dbReference type="ARBA" id="ARBA00022679"/>
    </source>
</evidence>
<evidence type="ECO:0000256" key="2">
    <source>
        <dbReference type="ARBA" id="ARBA00008642"/>
    </source>
</evidence>
<feature type="active site" evidence="12">
    <location>
        <position position="256"/>
    </location>
</feature>
<dbReference type="Pfam" id="PF08541">
    <property type="entry name" value="ACP_syn_III_C"/>
    <property type="match status" value="1"/>
</dbReference>
<dbReference type="InterPro" id="IPR013751">
    <property type="entry name" value="ACP_syn_III_N"/>
</dbReference>
<evidence type="ECO:0000256" key="11">
    <source>
        <dbReference type="ARBA" id="ARBA00051096"/>
    </source>
</evidence>
<dbReference type="InterPro" id="IPR013747">
    <property type="entry name" value="ACP_syn_III_C"/>
</dbReference>
<name>A0AA46DYJ0_9FUSO</name>
<dbReference type="Gene3D" id="3.40.47.10">
    <property type="match status" value="1"/>
</dbReference>
<sequence>MKQLKSVGIVGVGAYVPEKIMTNFDLEKIVETSDEWITSRTGIKERHIAEENEATSDLGYEAAKKALKDANLKPEDIDLIIVATITPDYPFPATAAIIQDKLGAKNAAVFDLEAACSGLVYGIVTGANFISTGAYKNVLVIGAEALSKIMDWTDRNTCVLFGDGAGAVVLSEVEEGYGVLSFDLGADGSGGHTLDQPGGGSRNPATVETVNNRMHYLKMKGKEVFKFAVNVLPKTTLKTLEKAELTIDDVKLYIPHQANFRIIDSAAKKLNESIDKFYMNMDRFGNTSAASIGIALSEIYENKKLKKGDNILLVGFGAGLTYASCVIKWAK</sequence>
<dbReference type="GO" id="GO:0006633">
    <property type="term" value="P:fatty acid biosynthetic process"/>
    <property type="evidence" value="ECO:0007669"/>
    <property type="project" value="UniProtKB-UniRule"/>
</dbReference>
<comment type="similarity">
    <text evidence="2 12">Belongs to the thiolase-like superfamily. FabH family.</text>
</comment>
<evidence type="ECO:0000259" key="14">
    <source>
        <dbReference type="Pfam" id="PF08545"/>
    </source>
</evidence>
<evidence type="ECO:0000256" key="1">
    <source>
        <dbReference type="ARBA" id="ARBA00005194"/>
    </source>
</evidence>
<dbReference type="RefSeq" id="WP_134112882.1">
    <property type="nucleotide sequence ID" value="NZ_SOBG01000004.1"/>
</dbReference>
<dbReference type="PANTHER" id="PTHR34069:SF2">
    <property type="entry name" value="BETA-KETOACYL-[ACYL-CARRIER-PROTEIN] SYNTHASE III"/>
    <property type="match status" value="1"/>
</dbReference>
<keyword evidence="8 12" id="KW-0443">Lipid metabolism</keyword>
<accession>A0AA46DYJ0</accession>
<reference evidence="15 16" key="1">
    <citation type="submission" date="2019-03" db="EMBL/GenBank/DDBJ databases">
        <title>Genomic Encyclopedia of Type Strains, Phase IV (KMG-IV): sequencing the most valuable type-strain genomes for metagenomic binning, comparative biology and taxonomic classification.</title>
        <authorList>
            <person name="Goeker M."/>
        </authorList>
    </citation>
    <scope>NUCLEOTIDE SEQUENCE [LARGE SCALE GENOMIC DNA]</scope>
    <source>
        <strain evidence="15 16">DSM 100055</strain>
    </source>
</reference>
<feature type="domain" description="Beta-ketoacyl-[acyl-carrier-protein] synthase III N-terminal" evidence="14">
    <location>
        <begin position="110"/>
        <end position="188"/>
    </location>
</feature>
<dbReference type="GO" id="GO:0005737">
    <property type="term" value="C:cytoplasm"/>
    <property type="evidence" value="ECO:0007669"/>
    <property type="project" value="UniProtKB-SubCell"/>
</dbReference>
<comment type="caution">
    <text evidence="15">The sequence shown here is derived from an EMBL/GenBank/DDBJ whole genome shotgun (WGS) entry which is preliminary data.</text>
</comment>
<dbReference type="EMBL" id="SOBG01000004">
    <property type="protein sequence ID" value="TDT70443.1"/>
    <property type="molecule type" value="Genomic_DNA"/>
</dbReference>
<evidence type="ECO:0000313" key="15">
    <source>
        <dbReference type="EMBL" id="TDT70443.1"/>
    </source>
</evidence>
<dbReference type="PANTHER" id="PTHR34069">
    <property type="entry name" value="3-OXOACYL-[ACYL-CARRIER-PROTEIN] SYNTHASE 3"/>
    <property type="match status" value="1"/>
</dbReference>
<keyword evidence="9 12" id="KW-0275">Fatty acid biosynthesis</keyword>
<dbReference type="HAMAP" id="MF_01815">
    <property type="entry name" value="FabH"/>
    <property type="match status" value="1"/>
</dbReference>
<evidence type="ECO:0000256" key="4">
    <source>
        <dbReference type="ARBA" id="ARBA00022490"/>
    </source>
</evidence>
<comment type="domain">
    <text evidence="12">The last Arg residue of the ACP-binding site is essential for the weak association between ACP/AcpP and FabH.</text>
</comment>
<feature type="domain" description="Beta-ketoacyl-[acyl-carrier-protein] synthase III C-terminal" evidence="13">
    <location>
        <begin position="240"/>
        <end position="329"/>
    </location>
</feature>
<evidence type="ECO:0000256" key="12">
    <source>
        <dbReference type="HAMAP-Rule" id="MF_01815"/>
    </source>
</evidence>
<keyword evidence="5 12" id="KW-0444">Lipid biosynthesis</keyword>
<feature type="active site" evidence="12">
    <location>
        <position position="116"/>
    </location>
</feature>
<dbReference type="GO" id="GO:0004315">
    <property type="term" value="F:3-oxoacyl-[acyl-carrier-protein] synthase activity"/>
    <property type="evidence" value="ECO:0007669"/>
    <property type="project" value="InterPro"/>
</dbReference>
<dbReference type="Pfam" id="PF08545">
    <property type="entry name" value="ACP_syn_III"/>
    <property type="match status" value="1"/>
</dbReference>
<keyword evidence="16" id="KW-1185">Reference proteome</keyword>
<evidence type="ECO:0000256" key="8">
    <source>
        <dbReference type="ARBA" id="ARBA00023098"/>
    </source>
</evidence>
<keyword evidence="10 12" id="KW-0012">Acyltransferase</keyword>
<protein>
    <recommendedName>
        <fullName evidence="3 12">Beta-ketoacyl-[acyl-carrier-protein] synthase III</fullName>
        <shortName evidence="12">Beta-ketoacyl-ACP synthase III</shortName>
        <shortName evidence="12">KAS III</shortName>
        <ecNumber evidence="3 12">2.3.1.180</ecNumber>
    </recommendedName>
    <alternativeName>
        <fullName evidence="12">3-oxoacyl-[acyl-carrier-protein] synthase 3</fullName>
    </alternativeName>
    <alternativeName>
        <fullName evidence="12">3-oxoacyl-[acyl-carrier-protein] synthase III</fullName>
    </alternativeName>
</protein>
<comment type="function">
    <text evidence="12">Catalyzes the condensation reaction of fatty acid synthesis by the addition to an acyl acceptor of two carbons from malonyl-ACP. Catalyzes the first condensation reaction which initiates fatty acid synthesis and may therefore play a role in governing the total rate of fatty acid production. Possesses both acetoacetyl-ACP synthase and acetyl transacylase activities. Its substrate specificity determines the biosynthesis of branched-chain and/or straight-chain of fatty acids.</text>
</comment>